<dbReference type="PANTHER" id="PTHR28525:SF4">
    <property type="entry name" value="REACTIVE OXYGEN SPECIES MODULATOR 1"/>
    <property type="match status" value="1"/>
</dbReference>
<sequence length="121" mass="12568">MARDSVLTRVATGAAVGGAIGGAVGAVYGTYDAIRYKYHLVLPVAESITDPSFGLVPAELGQVVLGMEHPCSIDPRPNFPLKEPIACVPGLLKIRHIGQTTLGSAAVFSLFLAAGTLIRSH</sequence>
<dbReference type="GO" id="GO:0030150">
    <property type="term" value="P:protein import into mitochondrial matrix"/>
    <property type="evidence" value="ECO:0007669"/>
    <property type="project" value="TreeGrafter"/>
</dbReference>
<name>A0A445L011_GLYSO</name>
<proteinExistence type="predicted"/>
<keyword evidence="1" id="KW-0812">Transmembrane</keyword>
<dbReference type="EMBL" id="QZWG01000004">
    <property type="protein sequence ID" value="RZC16464.1"/>
    <property type="molecule type" value="Genomic_DNA"/>
</dbReference>
<evidence type="ECO:0000313" key="3">
    <source>
        <dbReference type="Proteomes" id="UP000289340"/>
    </source>
</evidence>
<dbReference type="SMART" id="SM01378">
    <property type="entry name" value="Romo1"/>
    <property type="match status" value="1"/>
</dbReference>
<gene>
    <name evidence="2" type="ORF">D0Y65_009653</name>
</gene>
<accession>A0A445L011</accession>
<dbReference type="InterPro" id="IPR018450">
    <property type="entry name" value="Romo1/Mgr2"/>
</dbReference>
<protein>
    <submittedName>
        <fullName evidence="2">Uncharacterized protein</fullName>
    </submittedName>
</protein>
<feature type="transmembrane region" description="Helical" evidence="1">
    <location>
        <begin position="6"/>
        <end position="28"/>
    </location>
</feature>
<evidence type="ECO:0000256" key="1">
    <source>
        <dbReference type="SAM" id="Phobius"/>
    </source>
</evidence>
<dbReference type="Proteomes" id="UP000289340">
    <property type="component" value="Chromosome 4"/>
</dbReference>
<keyword evidence="1" id="KW-1133">Transmembrane helix</keyword>
<dbReference type="GO" id="GO:0045039">
    <property type="term" value="P:protein insertion into mitochondrial inner membrane"/>
    <property type="evidence" value="ECO:0007669"/>
    <property type="project" value="TreeGrafter"/>
</dbReference>
<dbReference type="PANTHER" id="PTHR28525">
    <property type="entry name" value="REACTIVE OXYGEN SPECIES MODULATOR 1"/>
    <property type="match status" value="1"/>
</dbReference>
<keyword evidence="1" id="KW-0472">Membrane</keyword>
<dbReference type="Pfam" id="PF10247">
    <property type="entry name" value="Romo1"/>
    <property type="match status" value="2"/>
</dbReference>
<organism evidence="2 3">
    <name type="scientific">Glycine soja</name>
    <name type="common">Wild soybean</name>
    <dbReference type="NCBI Taxonomy" id="3848"/>
    <lineage>
        <taxon>Eukaryota</taxon>
        <taxon>Viridiplantae</taxon>
        <taxon>Streptophyta</taxon>
        <taxon>Embryophyta</taxon>
        <taxon>Tracheophyta</taxon>
        <taxon>Spermatophyta</taxon>
        <taxon>Magnoliopsida</taxon>
        <taxon>eudicotyledons</taxon>
        <taxon>Gunneridae</taxon>
        <taxon>Pentapetalae</taxon>
        <taxon>rosids</taxon>
        <taxon>fabids</taxon>
        <taxon>Fabales</taxon>
        <taxon>Fabaceae</taxon>
        <taxon>Papilionoideae</taxon>
        <taxon>50 kb inversion clade</taxon>
        <taxon>NPAAA clade</taxon>
        <taxon>indigoferoid/millettioid clade</taxon>
        <taxon>Phaseoleae</taxon>
        <taxon>Glycine</taxon>
        <taxon>Glycine subgen. Soja</taxon>
    </lineage>
</organism>
<keyword evidence="3" id="KW-1185">Reference proteome</keyword>
<reference evidence="2 3" key="1">
    <citation type="submission" date="2018-09" db="EMBL/GenBank/DDBJ databases">
        <title>A high-quality reference genome of wild soybean provides a powerful tool to mine soybean genomes.</title>
        <authorList>
            <person name="Xie M."/>
            <person name="Chung C.Y.L."/>
            <person name="Li M.-W."/>
            <person name="Wong F.-L."/>
            <person name="Chan T.-F."/>
            <person name="Lam H.-M."/>
        </authorList>
    </citation>
    <scope>NUCLEOTIDE SEQUENCE [LARGE SCALE GENOMIC DNA]</scope>
    <source>
        <strain evidence="3">cv. W05</strain>
        <tissue evidence="2">Hypocotyl of etiolated seedlings</tissue>
    </source>
</reference>
<evidence type="ECO:0000313" key="2">
    <source>
        <dbReference type="EMBL" id="RZC16464.1"/>
    </source>
</evidence>
<feature type="transmembrane region" description="Helical" evidence="1">
    <location>
        <begin position="100"/>
        <end position="118"/>
    </location>
</feature>
<comment type="caution">
    <text evidence="2">The sequence shown here is derived from an EMBL/GenBank/DDBJ whole genome shotgun (WGS) entry which is preliminary data.</text>
</comment>
<dbReference type="AlphaFoldDB" id="A0A445L011"/>
<dbReference type="GO" id="GO:0005744">
    <property type="term" value="C:TIM23 mitochondrial import inner membrane translocase complex"/>
    <property type="evidence" value="ECO:0007669"/>
    <property type="project" value="TreeGrafter"/>
</dbReference>